<dbReference type="InterPro" id="IPR023214">
    <property type="entry name" value="HAD_sf"/>
</dbReference>
<dbReference type="NCBIfam" id="TIGR01484">
    <property type="entry name" value="HAD-SF-IIB"/>
    <property type="match status" value="1"/>
</dbReference>
<dbReference type="OrthoDB" id="9790031at2"/>
<dbReference type="GO" id="GO:0005829">
    <property type="term" value="C:cytosol"/>
    <property type="evidence" value="ECO:0007669"/>
    <property type="project" value="TreeGrafter"/>
</dbReference>
<proteinExistence type="predicted"/>
<dbReference type="SUPFAM" id="SSF56784">
    <property type="entry name" value="HAD-like"/>
    <property type="match status" value="1"/>
</dbReference>
<protein>
    <recommendedName>
        <fullName evidence="3">Hydrolase</fullName>
    </recommendedName>
</protein>
<dbReference type="GO" id="GO:0000287">
    <property type="term" value="F:magnesium ion binding"/>
    <property type="evidence" value="ECO:0007669"/>
    <property type="project" value="TreeGrafter"/>
</dbReference>
<evidence type="ECO:0000313" key="2">
    <source>
        <dbReference type="Proteomes" id="UP000180057"/>
    </source>
</evidence>
<name>A0A1S2MAU0_9BACI</name>
<dbReference type="Gene3D" id="3.40.50.1000">
    <property type="entry name" value="HAD superfamily/HAD-like"/>
    <property type="match status" value="1"/>
</dbReference>
<dbReference type="PANTHER" id="PTHR10000">
    <property type="entry name" value="PHOSPHOSERINE PHOSPHATASE"/>
    <property type="match status" value="1"/>
</dbReference>
<sequence>MDIRAVFIDMDGTLLTKKNEISKRNTEAIYMLINQGVKVFLATGRPFDITVPYHKQRRLQTTMICLNGAAIYDGHTGNLTRLPKRILSLQSCEG</sequence>
<dbReference type="STRING" id="472963.BKP45_02900"/>
<dbReference type="InterPro" id="IPR006379">
    <property type="entry name" value="HAD-SF_hydro_IIB"/>
</dbReference>
<dbReference type="PANTHER" id="PTHR10000:SF8">
    <property type="entry name" value="HAD SUPERFAMILY HYDROLASE-LIKE, TYPE 3"/>
    <property type="match status" value="1"/>
</dbReference>
<dbReference type="InterPro" id="IPR036412">
    <property type="entry name" value="HAD-like_sf"/>
</dbReference>
<dbReference type="Proteomes" id="UP000180057">
    <property type="component" value="Unassembled WGS sequence"/>
</dbReference>
<accession>A0A1S2MAU0</accession>
<dbReference type="EMBL" id="MLQS01000001">
    <property type="protein sequence ID" value="OIJ21684.1"/>
    <property type="molecule type" value="Genomic_DNA"/>
</dbReference>
<dbReference type="RefSeq" id="WP_071388273.1">
    <property type="nucleotide sequence ID" value="NZ_MLQS01000001.1"/>
</dbReference>
<comment type="caution">
    <text evidence="1">The sequence shown here is derived from an EMBL/GenBank/DDBJ whole genome shotgun (WGS) entry which is preliminary data.</text>
</comment>
<keyword evidence="2" id="KW-1185">Reference proteome</keyword>
<dbReference type="AlphaFoldDB" id="A0A1S2MAU0"/>
<evidence type="ECO:0000313" key="1">
    <source>
        <dbReference type="EMBL" id="OIJ21684.1"/>
    </source>
</evidence>
<gene>
    <name evidence="1" type="ORF">BKP45_02900</name>
</gene>
<reference evidence="1 2" key="1">
    <citation type="submission" date="2016-10" db="EMBL/GenBank/DDBJ databases">
        <title>Draft genome sequences of four alkaliphilic bacteria belonging to the Anaerobacillus genus.</title>
        <authorList>
            <person name="Bassil N.M."/>
            <person name="Lloyd J.R."/>
        </authorList>
    </citation>
    <scope>NUCLEOTIDE SEQUENCE [LARGE SCALE GENOMIC DNA]</scope>
    <source>
        <strain evidence="1 2">DSM 22531</strain>
    </source>
</reference>
<evidence type="ECO:0008006" key="3">
    <source>
        <dbReference type="Google" id="ProtNLM"/>
    </source>
</evidence>
<organism evidence="1 2">
    <name type="scientific">Anaerobacillus alkalidiazotrophicus</name>
    <dbReference type="NCBI Taxonomy" id="472963"/>
    <lineage>
        <taxon>Bacteria</taxon>
        <taxon>Bacillati</taxon>
        <taxon>Bacillota</taxon>
        <taxon>Bacilli</taxon>
        <taxon>Bacillales</taxon>
        <taxon>Bacillaceae</taxon>
        <taxon>Anaerobacillus</taxon>
    </lineage>
</organism>
<dbReference type="PROSITE" id="PS01228">
    <property type="entry name" value="COF_1"/>
    <property type="match status" value="1"/>
</dbReference>
<dbReference type="Pfam" id="PF08282">
    <property type="entry name" value="Hydrolase_3"/>
    <property type="match status" value="1"/>
</dbReference>
<dbReference type="GO" id="GO:0016791">
    <property type="term" value="F:phosphatase activity"/>
    <property type="evidence" value="ECO:0007669"/>
    <property type="project" value="TreeGrafter"/>
</dbReference>